<dbReference type="STRING" id="71717.A0A4Y7T1U4"/>
<dbReference type="GO" id="GO:0005506">
    <property type="term" value="F:iron ion binding"/>
    <property type="evidence" value="ECO:0007669"/>
    <property type="project" value="InterPro"/>
</dbReference>
<keyword evidence="11" id="KW-0472">Membrane</keyword>
<dbReference type="OrthoDB" id="2789670at2759"/>
<evidence type="ECO:0000256" key="8">
    <source>
        <dbReference type="ARBA" id="ARBA00023033"/>
    </source>
</evidence>
<dbReference type="SUPFAM" id="SSF48264">
    <property type="entry name" value="Cytochrome P450"/>
    <property type="match status" value="1"/>
</dbReference>
<dbReference type="InterPro" id="IPR050364">
    <property type="entry name" value="Cytochrome_P450_fung"/>
</dbReference>
<evidence type="ECO:0000256" key="11">
    <source>
        <dbReference type="SAM" id="Phobius"/>
    </source>
</evidence>
<dbReference type="GO" id="GO:0016705">
    <property type="term" value="F:oxidoreductase activity, acting on paired donors, with incorporation or reduction of molecular oxygen"/>
    <property type="evidence" value="ECO:0007669"/>
    <property type="project" value="InterPro"/>
</dbReference>
<dbReference type="GO" id="GO:0020037">
    <property type="term" value="F:heme binding"/>
    <property type="evidence" value="ECO:0007669"/>
    <property type="project" value="InterPro"/>
</dbReference>
<evidence type="ECO:0000256" key="6">
    <source>
        <dbReference type="ARBA" id="ARBA00023002"/>
    </source>
</evidence>
<evidence type="ECO:0000256" key="7">
    <source>
        <dbReference type="ARBA" id="ARBA00023004"/>
    </source>
</evidence>
<dbReference type="InterPro" id="IPR001128">
    <property type="entry name" value="Cyt_P450"/>
</dbReference>
<organism evidence="12 13">
    <name type="scientific">Coprinellus micaceus</name>
    <name type="common">Glistening ink-cap mushroom</name>
    <name type="synonym">Coprinus micaceus</name>
    <dbReference type="NCBI Taxonomy" id="71717"/>
    <lineage>
        <taxon>Eukaryota</taxon>
        <taxon>Fungi</taxon>
        <taxon>Dikarya</taxon>
        <taxon>Basidiomycota</taxon>
        <taxon>Agaricomycotina</taxon>
        <taxon>Agaricomycetes</taxon>
        <taxon>Agaricomycetidae</taxon>
        <taxon>Agaricales</taxon>
        <taxon>Agaricineae</taxon>
        <taxon>Psathyrellaceae</taxon>
        <taxon>Coprinellus</taxon>
    </lineage>
</organism>
<comment type="cofactor">
    <cofactor evidence="1 9">
        <name>heme</name>
        <dbReference type="ChEBI" id="CHEBI:30413"/>
    </cofactor>
</comment>
<comment type="similarity">
    <text evidence="3 10">Belongs to the cytochrome P450 family.</text>
</comment>
<name>A0A4Y7T1U4_COPMI</name>
<evidence type="ECO:0000256" key="10">
    <source>
        <dbReference type="RuleBase" id="RU000461"/>
    </source>
</evidence>
<dbReference type="EMBL" id="QPFP01000036">
    <property type="protein sequence ID" value="TEB27924.1"/>
    <property type="molecule type" value="Genomic_DNA"/>
</dbReference>
<evidence type="ECO:0000256" key="4">
    <source>
        <dbReference type="ARBA" id="ARBA00022617"/>
    </source>
</evidence>
<comment type="caution">
    <text evidence="12">The sequence shown here is derived from an EMBL/GenBank/DDBJ whole genome shotgun (WGS) entry which is preliminary data.</text>
</comment>
<dbReference type="Pfam" id="PF00067">
    <property type="entry name" value="p450"/>
    <property type="match status" value="1"/>
</dbReference>
<evidence type="ECO:0000313" key="13">
    <source>
        <dbReference type="Proteomes" id="UP000298030"/>
    </source>
</evidence>
<protein>
    <submittedName>
        <fullName evidence="12">Cytochrome P450 98A3</fullName>
    </submittedName>
</protein>
<dbReference type="PANTHER" id="PTHR46300">
    <property type="entry name" value="P450, PUTATIVE (EUROFUNG)-RELATED-RELATED"/>
    <property type="match status" value="1"/>
</dbReference>
<dbReference type="InterPro" id="IPR002401">
    <property type="entry name" value="Cyt_P450_E_grp-I"/>
</dbReference>
<accession>A0A4Y7T1U4</accession>
<dbReference type="CDD" id="cd11065">
    <property type="entry name" value="CYP64-like"/>
    <property type="match status" value="1"/>
</dbReference>
<reference evidence="12 13" key="1">
    <citation type="journal article" date="2019" name="Nat. Ecol. Evol.">
        <title>Megaphylogeny resolves global patterns of mushroom evolution.</title>
        <authorList>
            <person name="Varga T."/>
            <person name="Krizsan K."/>
            <person name="Foldi C."/>
            <person name="Dima B."/>
            <person name="Sanchez-Garcia M."/>
            <person name="Sanchez-Ramirez S."/>
            <person name="Szollosi G.J."/>
            <person name="Szarkandi J.G."/>
            <person name="Papp V."/>
            <person name="Albert L."/>
            <person name="Andreopoulos W."/>
            <person name="Angelini C."/>
            <person name="Antonin V."/>
            <person name="Barry K.W."/>
            <person name="Bougher N.L."/>
            <person name="Buchanan P."/>
            <person name="Buyck B."/>
            <person name="Bense V."/>
            <person name="Catcheside P."/>
            <person name="Chovatia M."/>
            <person name="Cooper J."/>
            <person name="Damon W."/>
            <person name="Desjardin D."/>
            <person name="Finy P."/>
            <person name="Geml J."/>
            <person name="Haridas S."/>
            <person name="Hughes K."/>
            <person name="Justo A."/>
            <person name="Karasinski D."/>
            <person name="Kautmanova I."/>
            <person name="Kiss B."/>
            <person name="Kocsube S."/>
            <person name="Kotiranta H."/>
            <person name="LaButti K.M."/>
            <person name="Lechner B.E."/>
            <person name="Liimatainen K."/>
            <person name="Lipzen A."/>
            <person name="Lukacs Z."/>
            <person name="Mihaltcheva S."/>
            <person name="Morgado L.N."/>
            <person name="Niskanen T."/>
            <person name="Noordeloos M.E."/>
            <person name="Ohm R.A."/>
            <person name="Ortiz-Santana B."/>
            <person name="Ovrebo C."/>
            <person name="Racz N."/>
            <person name="Riley R."/>
            <person name="Savchenko A."/>
            <person name="Shiryaev A."/>
            <person name="Soop K."/>
            <person name="Spirin V."/>
            <person name="Szebenyi C."/>
            <person name="Tomsovsky M."/>
            <person name="Tulloss R.E."/>
            <person name="Uehling J."/>
            <person name="Grigoriev I.V."/>
            <person name="Vagvolgyi C."/>
            <person name="Papp T."/>
            <person name="Martin F.M."/>
            <person name="Miettinen O."/>
            <person name="Hibbett D.S."/>
            <person name="Nagy L.G."/>
        </authorList>
    </citation>
    <scope>NUCLEOTIDE SEQUENCE [LARGE SCALE GENOMIC DNA]</scope>
    <source>
        <strain evidence="12 13">FP101781</strain>
    </source>
</reference>
<evidence type="ECO:0000256" key="9">
    <source>
        <dbReference type="PIRSR" id="PIRSR602401-1"/>
    </source>
</evidence>
<dbReference type="Proteomes" id="UP000298030">
    <property type="component" value="Unassembled WGS sequence"/>
</dbReference>
<evidence type="ECO:0000256" key="3">
    <source>
        <dbReference type="ARBA" id="ARBA00010617"/>
    </source>
</evidence>
<feature type="transmembrane region" description="Helical" evidence="11">
    <location>
        <begin position="12"/>
        <end position="30"/>
    </location>
</feature>
<gene>
    <name evidence="12" type="ORF">FA13DRAFT_1765239</name>
</gene>
<keyword evidence="11" id="KW-1133">Transmembrane helix</keyword>
<dbReference type="PROSITE" id="PS00086">
    <property type="entry name" value="CYTOCHROME_P450"/>
    <property type="match status" value="1"/>
</dbReference>
<keyword evidence="8 10" id="KW-0503">Monooxygenase</keyword>
<keyword evidence="7 9" id="KW-0408">Iron</keyword>
<evidence type="ECO:0000256" key="2">
    <source>
        <dbReference type="ARBA" id="ARBA00005179"/>
    </source>
</evidence>
<evidence type="ECO:0000256" key="5">
    <source>
        <dbReference type="ARBA" id="ARBA00022723"/>
    </source>
</evidence>
<dbReference type="InterPro" id="IPR036396">
    <property type="entry name" value="Cyt_P450_sf"/>
</dbReference>
<keyword evidence="5 9" id="KW-0479">Metal-binding</keyword>
<keyword evidence="4 9" id="KW-0349">Heme</keyword>
<evidence type="ECO:0000313" key="12">
    <source>
        <dbReference type="EMBL" id="TEB27924.1"/>
    </source>
</evidence>
<dbReference type="PANTHER" id="PTHR46300:SF7">
    <property type="entry name" value="P450, PUTATIVE (EUROFUNG)-RELATED"/>
    <property type="match status" value="1"/>
</dbReference>
<dbReference type="Gene3D" id="1.10.630.10">
    <property type="entry name" value="Cytochrome P450"/>
    <property type="match status" value="1"/>
</dbReference>
<proteinExistence type="inferred from homology"/>
<evidence type="ECO:0000256" key="1">
    <source>
        <dbReference type="ARBA" id="ARBA00001971"/>
    </source>
</evidence>
<keyword evidence="11" id="KW-0812">Transmembrane</keyword>
<dbReference type="GO" id="GO:0004497">
    <property type="term" value="F:monooxygenase activity"/>
    <property type="evidence" value="ECO:0007669"/>
    <property type="project" value="UniProtKB-KW"/>
</dbReference>
<dbReference type="PRINTS" id="PR00463">
    <property type="entry name" value="EP450I"/>
</dbReference>
<keyword evidence="6 10" id="KW-0560">Oxidoreductase</keyword>
<keyword evidence="13" id="KW-1185">Reference proteome</keyword>
<comment type="pathway">
    <text evidence="2">Secondary metabolite biosynthesis.</text>
</comment>
<feature type="binding site" description="axial binding residue" evidence="9">
    <location>
        <position position="456"/>
    </location>
    <ligand>
        <name>heme</name>
        <dbReference type="ChEBI" id="CHEBI:30413"/>
    </ligand>
    <ligandPart>
        <name>Fe</name>
        <dbReference type="ChEBI" id="CHEBI:18248"/>
    </ligandPart>
</feature>
<sequence length="529" mass="58258">MSFLLSLSNFRSLLVTGGGILVMFLVRAVLAKRRRNPRRLPPPPGPKGLPIIGNALQIPDPNKHPWKVYASLCEEYGGMVYMTAMGQGILVISSLSRAVELLEKRAVRYSSRPSIPALNLIELDNWAFGTMPYGHTWKEYRRAFHQQLNHSVVARYYPIMVEERDVFLRELKETPADFPEHIRMFFGKVIMRTSYGIDDMSQNESFIHAAESLVDSFGDSIAPGKYLVNSFPILKHIPGWAPGAGFQKAFKKAAELGRKAVALPYAEAKTGLMQGKRSIHPSLAASFIEALPDEDAPTRQEEETKAMHVCASAYVAGADTTVASATALVLALASHPKVQKKAQAELDGVVGSGRLPMVTDRPSLPYIHAIVKELGRWYTVAPLGITHRTTADDEYDGHFIPEGTFVMANSWAIMHDPEMFENPFEFVPERYLNNGEIDESVPDPEIAAFGFGRRICPGRHFSNDGLFLLAASLLATFDVAPSKDEAGNTVPLSLEVFSQLVAKPLPFQCNISPRAGIGKVPEEIDIGLG</sequence>
<dbReference type="InterPro" id="IPR017972">
    <property type="entry name" value="Cyt_P450_CS"/>
</dbReference>
<dbReference type="AlphaFoldDB" id="A0A4Y7T1U4"/>